<dbReference type="Proteomes" id="UP001054945">
    <property type="component" value="Unassembled WGS sequence"/>
</dbReference>
<keyword evidence="2" id="KW-1185">Reference proteome</keyword>
<dbReference type="EMBL" id="BPLR01017389">
    <property type="protein sequence ID" value="GIY91192.1"/>
    <property type="molecule type" value="Genomic_DNA"/>
</dbReference>
<reference evidence="1 2" key="1">
    <citation type="submission" date="2021-06" db="EMBL/GenBank/DDBJ databases">
        <title>Caerostris extrusa draft genome.</title>
        <authorList>
            <person name="Kono N."/>
            <person name="Arakawa K."/>
        </authorList>
    </citation>
    <scope>NUCLEOTIDE SEQUENCE [LARGE SCALE GENOMIC DNA]</scope>
</reference>
<name>A0AAV4X7R9_CAEEX</name>
<organism evidence="1 2">
    <name type="scientific">Caerostris extrusa</name>
    <name type="common">Bark spider</name>
    <name type="synonym">Caerostris bankana</name>
    <dbReference type="NCBI Taxonomy" id="172846"/>
    <lineage>
        <taxon>Eukaryota</taxon>
        <taxon>Metazoa</taxon>
        <taxon>Ecdysozoa</taxon>
        <taxon>Arthropoda</taxon>
        <taxon>Chelicerata</taxon>
        <taxon>Arachnida</taxon>
        <taxon>Araneae</taxon>
        <taxon>Araneomorphae</taxon>
        <taxon>Entelegynae</taxon>
        <taxon>Araneoidea</taxon>
        <taxon>Araneidae</taxon>
        <taxon>Caerostris</taxon>
    </lineage>
</organism>
<gene>
    <name evidence="1" type="ORF">CEXT_472771</name>
</gene>
<proteinExistence type="predicted"/>
<evidence type="ECO:0000313" key="1">
    <source>
        <dbReference type="EMBL" id="GIY91192.1"/>
    </source>
</evidence>
<accession>A0AAV4X7R9</accession>
<comment type="caution">
    <text evidence="1">The sequence shown here is derived from an EMBL/GenBank/DDBJ whole genome shotgun (WGS) entry which is preliminary data.</text>
</comment>
<protein>
    <submittedName>
        <fullName evidence="1">Uncharacterized protein</fullName>
    </submittedName>
</protein>
<evidence type="ECO:0000313" key="2">
    <source>
        <dbReference type="Proteomes" id="UP001054945"/>
    </source>
</evidence>
<dbReference type="AlphaFoldDB" id="A0AAV4X7R9"/>
<sequence length="163" mass="18581">MVKRTSSPCAGLAIDLALLREKRRKRPVKRSGQLNALNLTERGHRFLLGKVSFSAIWRTGWRKNETLFLHPPTPGAAPAASVRPPFRSPDPLRIQGFRIPRCLLLHENECSSRLHFAKRLFKRAAGLFLVKKAIIMGEKQDILRRRNLGLSGPWFWTEEAIGH</sequence>